<feature type="transmembrane region" description="Helical" evidence="1">
    <location>
        <begin position="39"/>
        <end position="63"/>
    </location>
</feature>
<keyword evidence="1" id="KW-0472">Membrane</keyword>
<accession>A0A7Y0E3G8</accession>
<evidence type="ECO:0000313" key="2">
    <source>
        <dbReference type="EMBL" id="NMM46514.1"/>
    </source>
</evidence>
<name>A0A7Y0E3G8_9PROT</name>
<keyword evidence="3" id="KW-1185">Reference proteome</keyword>
<proteinExistence type="predicted"/>
<gene>
    <name evidence="2" type="ORF">HH303_18630</name>
</gene>
<feature type="transmembrane region" description="Helical" evidence="1">
    <location>
        <begin position="15"/>
        <end position="33"/>
    </location>
</feature>
<dbReference type="RefSeq" id="WP_169626912.1">
    <property type="nucleotide sequence ID" value="NZ_JABBNT010000006.1"/>
</dbReference>
<organism evidence="2 3">
    <name type="scientific">Pacificispira spongiicola</name>
    <dbReference type="NCBI Taxonomy" id="2729598"/>
    <lineage>
        <taxon>Bacteria</taxon>
        <taxon>Pseudomonadati</taxon>
        <taxon>Pseudomonadota</taxon>
        <taxon>Alphaproteobacteria</taxon>
        <taxon>Rhodospirillales</taxon>
        <taxon>Rhodospirillaceae</taxon>
        <taxon>Pacificispira</taxon>
    </lineage>
</organism>
<sequence>MFDSIGLAKFLKAMLYINAALAIALATDFFGLLPGMPYVSAASISVIAVSALVFVIGQTGLFTKLCRLPGMWRLFPNIDGEYEIEISSNWSVVKARNEGREPEASSDGDVALFNRVGRATITARLTRIDMSLTMGDGYLTSETVACSLRRNTGERRPVLFYIYESQVPAPKNTDSNRHLGAARVIVPLERRPTVLEGNYWTDRNWHLGLNTAGRIRLCRV</sequence>
<protein>
    <recommendedName>
        <fullName evidence="4">SMODS-associating 2TM beta-strand rich effector domain-containing protein</fullName>
    </recommendedName>
</protein>
<dbReference type="EMBL" id="JABBNT010000006">
    <property type="protein sequence ID" value="NMM46514.1"/>
    <property type="molecule type" value="Genomic_DNA"/>
</dbReference>
<comment type="caution">
    <text evidence="2">The sequence shown here is derived from an EMBL/GenBank/DDBJ whole genome shotgun (WGS) entry which is preliminary data.</text>
</comment>
<keyword evidence="1" id="KW-0812">Transmembrane</keyword>
<evidence type="ECO:0000313" key="3">
    <source>
        <dbReference type="Proteomes" id="UP000539372"/>
    </source>
</evidence>
<reference evidence="2 3" key="1">
    <citation type="submission" date="2020-04" db="EMBL/GenBank/DDBJ databases">
        <title>Rhodospirillaceae bacterium KN72 isolated from deep sea.</title>
        <authorList>
            <person name="Zhang D.-C."/>
        </authorList>
    </citation>
    <scope>NUCLEOTIDE SEQUENCE [LARGE SCALE GENOMIC DNA]</scope>
    <source>
        <strain evidence="2 3">KN72</strain>
    </source>
</reference>
<keyword evidence="1" id="KW-1133">Transmembrane helix</keyword>
<dbReference type="Proteomes" id="UP000539372">
    <property type="component" value="Unassembled WGS sequence"/>
</dbReference>
<evidence type="ECO:0000256" key="1">
    <source>
        <dbReference type="SAM" id="Phobius"/>
    </source>
</evidence>
<evidence type="ECO:0008006" key="4">
    <source>
        <dbReference type="Google" id="ProtNLM"/>
    </source>
</evidence>
<dbReference type="AlphaFoldDB" id="A0A7Y0E3G8"/>